<evidence type="ECO:0000256" key="1">
    <source>
        <dbReference type="ARBA" id="ARBA00023239"/>
    </source>
</evidence>
<comment type="caution">
    <text evidence="2">The sequence shown here is derived from an EMBL/GenBank/DDBJ whole genome shotgun (WGS) entry which is preliminary data.</text>
</comment>
<dbReference type="SUPFAM" id="SSF51569">
    <property type="entry name" value="Aldolase"/>
    <property type="match status" value="1"/>
</dbReference>
<dbReference type="Pfam" id="PF00701">
    <property type="entry name" value="DHDPS"/>
    <property type="match status" value="1"/>
</dbReference>
<dbReference type="InterPro" id="IPR002220">
    <property type="entry name" value="DapA-like"/>
</dbReference>
<dbReference type="InterPro" id="IPR013785">
    <property type="entry name" value="Aldolase_TIM"/>
</dbReference>
<accession>A0A1X2LC75</accession>
<dbReference type="OrthoDB" id="9778880at2"/>
<keyword evidence="1" id="KW-0456">Lyase</keyword>
<reference evidence="2 3" key="1">
    <citation type="submission" date="2017-04" db="EMBL/GenBank/DDBJ databases">
        <title>The new phylogeny of genus Mycobacterium.</title>
        <authorList>
            <person name="Tortoli E."/>
            <person name="Trovato A."/>
            <person name="Cirillo D.M."/>
        </authorList>
    </citation>
    <scope>NUCLEOTIDE SEQUENCE [LARGE SCALE GENOMIC DNA]</scope>
    <source>
        <strain evidence="2 3">DSM 45247</strain>
    </source>
</reference>
<dbReference type="SMART" id="SM01130">
    <property type="entry name" value="DHDPS"/>
    <property type="match status" value="1"/>
</dbReference>
<dbReference type="GO" id="GO:0005829">
    <property type="term" value="C:cytosol"/>
    <property type="evidence" value="ECO:0007669"/>
    <property type="project" value="TreeGrafter"/>
</dbReference>
<dbReference type="GO" id="GO:0019262">
    <property type="term" value="P:N-acetylneuraminate catabolic process"/>
    <property type="evidence" value="ECO:0007669"/>
    <property type="project" value="TreeGrafter"/>
</dbReference>
<dbReference type="Proteomes" id="UP000242320">
    <property type="component" value="Unassembled WGS sequence"/>
</dbReference>
<sequence>MQKESVVVTGVTGKEAKDWASEHLWGNCSSLYTPFCGLDGDEIDYGALRALVRHCLVDLDQDGIWLTGGIAEFWSLTTDELKEVVRVAIEEARRVKPGALVQVMSSTDTAKQAVELTLNAQELGADICYILTPYFECSGKPGVLEYLRYVADRTDMPLGFFNSHSTGLVLTPEECVELYREIPALCGLKNGLLDAEHSLAIHKLAPEMVLWEAADEAGIRLGIPHPGALGSALYLYEKPGALLFSEWRALLMLGDFERADTFAAETGLTAMREASRRYQSHPARPGMFTHWGAGFKFGASLLGLPVGDHPARPPQTAFPDDLRQPIREAYVASGFIES</sequence>
<dbReference type="GO" id="GO:0008747">
    <property type="term" value="F:N-acetylneuraminate lyase activity"/>
    <property type="evidence" value="ECO:0007669"/>
    <property type="project" value="TreeGrafter"/>
</dbReference>
<dbReference type="PANTHER" id="PTHR42849">
    <property type="entry name" value="N-ACETYLNEURAMINATE LYASE"/>
    <property type="match status" value="1"/>
</dbReference>
<gene>
    <name evidence="2" type="ORF">B8W69_03500</name>
</gene>
<protein>
    <submittedName>
        <fullName evidence="2">Dihydrodipicolinate synthase family protein</fullName>
    </submittedName>
</protein>
<dbReference type="AlphaFoldDB" id="A0A1X2LC75"/>
<organism evidence="2 3">
    <name type="scientific">Mycolicibacterium vulneris</name>
    <dbReference type="NCBI Taxonomy" id="547163"/>
    <lineage>
        <taxon>Bacteria</taxon>
        <taxon>Bacillati</taxon>
        <taxon>Actinomycetota</taxon>
        <taxon>Actinomycetes</taxon>
        <taxon>Mycobacteriales</taxon>
        <taxon>Mycobacteriaceae</taxon>
        <taxon>Mycolicibacterium</taxon>
    </lineage>
</organism>
<dbReference type="Gene3D" id="3.20.20.70">
    <property type="entry name" value="Aldolase class I"/>
    <property type="match status" value="1"/>
</dbReference>
<evidence type="ECO:0000313" key="2">
    <source>
        <dbReference type="EMBL" id="OSC31525.1"/>
    </source>
</evidence>
<keyword evidence="3" id="KW-1185">Reference proteome</keyword>
<dbReference type="CDD" id="cd00408">
    <property type="entry name" value="DHDPS-like"/>
    <property type="match status" value="1"/>
</dbReference>
<dbReference type="PANTHER" id="PTHR42849:SF1">
    <property type="entry name" value="N-ACETYLNEURAMINATE LYASE"/>
    <property type="match status" value="1"/>
</dbReference>
<name>A0A1X2LC75_9MYCO</name>
<evidence type="ECO:0000313" key="3">
    <source>
        <dbReference type="Proteomes" id="UP000242320"/>
    </source>
</evidence>
<dbReference type="EMBL" id="NCXM01000003">
    <property type="protein sequence ID" value="OSC31525.1"/>
    <property type="molecule type" value="Genomic_DNA"/>
</dbReference>
<proteinExistence type="predicted"/>